<name>A0A7G5GXQ6_9BACT</name>
<dbReference type="EMBL" id="CP059732">
    <property type="protein sequence ID" value="QMW03648.1"/>
    <property type="molecule type" value="Genomic_DNA"/>
</dbReference>
<dbReference type="AlphaFoldDB" id="A0A7G5GXQ6"/>
<accession>A0A7G5GXQ6</accession>
<evidence type="ECO:0000313" key="3">
    <source>
        <dbReference type="Proteomes" id="UP000515369"/>
    </source>
</evidence>
<reference evidence="2 3" key="1">
    <citation type="submission" date="2020-07" db="EMBL/GenBank/DDBJ databases">
        <title>Spirosoma foliorum sp. nov., isolated from the leaves on the Nejang mountain Korea, Republic of.</title>
        <authorList>
            <person name="Ho H."/>
            <person name="Lee Y.-J."/>
            <person name="Nurcahyanto D.-A."/>
            <person name="Kim S.-G."/>
        </authorList>
    </citation>
    <scope>NUCLEOTIDE SEQUENCE [LARGE SCALE GENOMIC DNA]</scope>
    <source>
        <strain evidence="2 3">PL0136</strain>
    </source>
</reference>
<protein>
    <submittedName>
        <fullName evidence="2">Uncharacterized protein</fullName>
    </submittedName>
</protein>
<keyword evidence="3" id="KW-1185">Reference proteome</keyword>
<gene>
    <name evidence="2" type="ORF">H3H32_01400</name>
</gene>
<dbReference type="Proteomes" id="UP000515369">
    <property type="component" value="Chromosome"/>
</dbReference>
<dbReference type="KEGG" id="sfol:H3H32_01400"/>
<proteinExistence type="predicted"/>
<sequence>MTIELYTAPINESEEPADSPISNTTGELPDQEPALNLGDLLGSFDSQDEALEFIKTQTLSQGQAIIDSVIVLFSPYTHVSFLTVTIQNDDQSTYPKSYYLVTDEGY</sequence>
<feature type="region of interest" description="Disordered" evidence="1">
    <location>
        <begin position="1"/>
        <end position="39"/>
    </location>
</feature>
<organism evidence="2 3">
    <name type="scientific">Spirosoma foliorum</name>
    <dbReference type="NCBI Taxonomy" id="2710596"/>
    <lineage>
        <taxon>Bacteria</taxon>
        <taxon>Pseudomonadati</taxon>
        <taxon>Bacteroidota</taxon>
        <taxon>Cytophagia</taxon>
        <taxon>Cytophagales</taxon>
        <taxon>Cytophagaceae</taxon>
        <taxon>Spirosoma</taxon>
    </lineage>
</organism>
<dbReference type="RefSeq" id="WP_182460905.1">
    <property type="nucleotide sequence ID" value="NZ_CP059732.1"/>
</dbReference>
<evidence type="ECO:0000313" key="2">
    <source>
        <dbReference type="EMBL" id="QMW03648.1"/>
    </source>
</evidence>
<evidence type="ECO:0000256" key="1">
    <source>
        <dbReference type="SAM" id="MobiDB-lite"/>
    </source>
</evidence>